<evidence type="ECO:0000313" key="1">
    <source>
        <dbReference type="EMBL" id="PMD19352.1"/>
    </source>
</evidence>
<evidence type="ECO:0000313" key="2">
    <source>
        <dbReference type="Proteomes" id="UP000235672"/>
    </source>
</evidence>
<organism evidence="1 2">
    <name type="scientific">Hyaloscypha hepaticicola</name>
    <dbReference type="NCBI Taxonomy" id="2082293"/>
    <lineage>
        <taxon>Eukaryota</taxon>
        <taxon>Fungi</taxon>
        <taxon>Dikarya</taxon>
        <taxon>Ascomycota</taxon>
        <taxon>Pezizomycotina</taxon>
        <taxon>Leotiomycetes</taxon>
        <taxon>Helotiales</taxon>
        <taxon>Hyaloscyphaceae</taxon>
        <taxon>Hyaloscypha</taxon>
    </lineage>
</organism>
<sequence>MARENLQGQLWTQGFNEWWTAFIAKNFSQALKAISYLRQVETSTPSPLPNAHNHGDLPNAVKEFGIVGKMEQMDAATLDQLVPRELFGELADVKLKYYRSLPQPPDARTPSEYESKLSCCALAHEVYFVGGMKEEKRKQQENALISSDNVSFNLASSITVNSRSIRTRDVKV</sequence>
<accession>A0A2J6PZ81</accession>
<name>A0A2J6PZ81_9HELO</name>
<proteinExistence type="predicted"/>
<reference evidence="1 2" key="1">
    <citation type="submission" date="2016-05" db="EMBL/GenBank/DDBJ databases">
        <title>A degradative enzymes factory behind the ericoid mycorrhizal symbiosis.</title>
        <authorList>
            <consortium name="DOE Joint Genome Institute"/>
            <person name="Martino E."/>
            <person name="Morin E."/>
            <person name="Grelet G."/>
            <person name="Kuo A."/>
            <person name="Kohler A."/>
            <person name="Daghino S."/>
            <person name="Barry K."/>
            <person name="Choi C."/>
            <person name="Cichocki N."/>
            <person name="Clum A."/>
            <person name="Copeland A."/>
            <person name="Hainaut M."/>
            <person name="Haridas S."/>
            <person name="Labutti K."/>
            <person name="Lindquist E."/>
            <person name="Lipzen A."/>
            <person name="Khouja H.-R."/>
            <person name="Murat C."/>
            <person name="Ohm R."/>
            <person name="Olson A."/>
            <person name="Spatafora J."/>
            <person name="Veneault-Fourrey C."/>
            <person name="Henrissat B."/>
            <person name="Grigoriev I."/>
            <person name="Martin F."/>
            <person name="Perotto S."/>
        </authorList>
    </citation>
    <scope>NUCLEOTIDE SEQUENCE [LARGE SCALE GENOMIC DNA]</scope>
    <source>
        <strain evidence="1 2">UAMH 7357</strain>
    </source>
</reference>
<keyword evidence="2" id="KW-1185">Reference proteome</keyword>
<gene>
    <name evidence="1" type="ORF">NA56DRAFT_705517</name>
</gene>
<dbReference type="Proteomes" id="UP000235672">
    <property type="component" value="Unassembled WGS sequence"/>
</dbReference>
<dbReference type="EMBL" id="KZ613489">
    <property type="protein sequence ID" value="PMD19352.1"/>
    <property type="molecule type" value="Genomic_DNA"/>
</dbReference>
<dbReference type="AlphaFoldDB" id="A0A2J6PZ81"/>
<protein>
    <submittedName>
        <fullName evidence="1">Uncharacterized protein</fullName>
    </submittedName>
</protein>